<evidence type="ECO:0000313" key="4">
    <source>
        <dbReference type="Proteomes" id="UP000026900"/>
    </source>
</evidence>
<keyword evidence="2" id="KW-0812">Transmembrane</keyword>
<reference evidence="4" key="1">
    <citation type="submission" date="2014-09" db="EMBL/GenBank/DDBJ databases">
        <authorList>
            <person name="Sauder A.B."/>
            <person name="McKenzie Q.R."/>
            <person name="Temple L.M."/>
            <person name="Alexis B.K."/>
            <person name="Al-Atrache Z."/>
            <person name="Lewis L.O."/>
            <person name="Loesser-Casey K.E."/>
            <person name="Mitchell K.J."/>
        </authorList>
    </citation>
    <scope>NUCLEOTIDE SEQUENCE [LARGE SCALE GENOMIC DNA]</scope>
</reference>
<protein>
    <submittedName>
        <fullName evidence="3">Uncharacterized protein</fullName>
    </submittedName>
</protein>
<evidence type="ECO:0000256" key="2">
    <source>
        <dbReference type="SAM" id="Phobius"/>
    </source>
</evidence>
<organism evidence="3 4">
    <name type="scientific">Bacillus phage Hakuna</name>
    <dbReference type="NCBI Taxonomy" id="1486659"/>
    <lineage>
        <taxon>Viruses</taxon>
        <taxon>Duplodnaviria</taxon>
        <taxon>Heunggongvirae</taxon>
        <taxon>Uroviricota</taxon>
        <taxon>Caudoviricetes</taxon>
        <taxon>Herelleviridae</taxon>
        <taxon>Bastillevirinae</taxon>
        <taxon>Wphvirus</taxon>
        <taxon>Wphvirus hakuna</taxon>
    </lineage>
</organism>
<keyword evidence="1" id="KW-0175">Coiled coil</keyword>
<proteinExistence type="predicted"/>
<sequence>MFKFRKGFVNFTLKSTVVITTLVVGVYVYSTNGGSAQTLIPHDAGDTVDTAYSESLRKKNQTVHNNNEAIQKAENLIAEVNNTKVFEDALNDDRKPEAKKYDIEWIVKDENTVQLAINFRAVERIDGIKPIIHKEYAAAVAKDVSYVLDEMNDRFHGGKAKTHQITLQIINETGDVMAEMGNGVK</sequence>
<keyword evidence="4" id="KW-1185">Reference proteome</keyword>
<dbReference type="Proteomes" id="UP000026900">
    <property type="component" value="Segment"/>
</dbReference>
<feature type="transmembrane region" description="Helical" evidence="2">
    <location>
        <begin position="7"/>
        <end position="29"/>
    </location>
</feature>
<evidence type="ECO:0000313" key="3">
    <source>
        <dbReference type="EMBL" id="AHZ10259.1"/>
    </source>
</evidence>
<dbReference type="RefSeq" id="YP_009036690.1">
    <property type="nucleotide sequence ID" value="NC_024213.1"/>
</dbReference>
<dbReference type="KEGG" id="vg:19526241"/>
<keyword evidence="2" id="KW-1133">Transmembrane helix</keyword>
<name>A0A024B0W6_9CAUD</name>
<evidence type="ECO:0000256" key="1">
    <source>
        <dbReference type="SAM" id="Coils"/>
    </source>
</evidence>
<dbReference type="GeneID" id="19526241"/>
<feature type="coiled-coil region" evidence="1">
    <location>
        <begin position="56"/>
        <end position="83"/>
    </location>
</feature>
<accession>A0A024B0W6</accession>
<dbReference type="EMBL" id="KJ489399">
    <property type="protein sequence ID" value="AHZ10259.1"/>
    <property type="molecule type" value="Genomic_DNA"/>
</dbReference>
<keyword evidence="2" id="KW-0472">Membrane</keyword>